<reference evidence="1" key="1">
    <citation type="submission" date="2014-09" db="EMBL/GenBank/DDBJ databases">
        <authorList>
            <person name="Magalhaes I.L.F."/>
            <person name="Oliveira U."/>
            <person name="Santos F.R."/>
            <person name="Vidigal T.H.D.A."/>
            <person name="Brescovit A.D."/>
            <person name="Santos A.J."/>
        </authorList>
    </citation>
    <scope>NUCLEOTIDE SEQUENCE</scope>
    <source>
        <tissue evidence="1">Shoot tissue taken approximately 20 cm above the soil surface</tissue>
    </source>
</reference>
<organism evidence="1">
    <name type="scientific">Arundo donax</name>
    <name type="common">Giant reed</name>
    <name type="synonym">Donax arundinaceus</name>
    <dbReference type="NCBI Taxonomy" id="35708"/>
    <lineage>
        <taxon>Eukaryota</taxon>
        <taxon>Viridiplantae</taxon>
        <taxon>Streptophyta</taxon>
        <taxon>Embryophyta</taxon>
        <taxon>Tracheophyta</taxon>
        <taxon>Spermatophyta</taxon>
        <taxon>Magnoliopsida</taxon>
        <taxon>Liliopsida</taxon>
        <taxon>Poales</taxon>
        <taxon>Poaceae</taxon>
        <taxon>PACMAD clade</taxon>
        <taxon>Arundinoideae</taxon>
        <taxon>Arundineae</taxon>
        <taxon>Arundo</taxon>
    </lineage>
</organism>
<protein>
    <submittedName>
        <fullName evidence="1">Uncharacterized protein</fullName>
    </submittedName>
</protein>
<dbReference type="EMBL" id="GBRH01253957">
    <property type="protein sequence ID" value="JAD43938.1"/>
    <property type="molecule type" value="Transcribed_RNA"/>
</dbReference>
<evidence type="ECO:0000313" key="1">
    <source>
        <dbReference type="EMBL" id="JAD43938.1"/>
    </source>
</evidence>
<name>A0A0A9A1V0_ARUDO</name>
<dbReference type="AlphaFoldDB" id="A0A0A9A1V0"/>
<proteinExistence type="predicted"/>
<reference evidence="1" key="2">
    <citation type="journal article" date="2015" name="Data Brief">
        <title>Shoot transcriptome of the giant reed, Arundo donax.</title>
        <authorList>
            <person name="Barrero R.A."/>
            <person name="Guerrero F.D."/>
            <person name="Moolhuijzen P."/>
            <person name="Goolsby J.A."/>
            <person name="Tidwell J."/>
            <person name="Bellgard S.E."/>
            <person name="Bellgard M.I."/>
        </authorList>
    </citation>
    <scope>NUCLEOTIDE SEQUENCE</scope>
    <source>
        <tissue evidence="1">Shoot tissue taken approximately 20 cm above the soil surface</tissue>
    </source>
</reference>
<accession>A0A0A9A1V0</accession>
<sequence length="71" mass="8341">MQRQNHSLFMLSRRWLVAGHSRKKLHKTKAASVAMLLQFHTGFQNEFVELNLKGQKNLFLLVDLIALGWHR</sequence>